<evidence type="ECO:0008006" key="4">
    <source>
        <dbReference type="Google" id="ProtNLM"/>
    </source>
</evidence>
<gene>
    <name evidence="2" type="ORF">A9Q93_10115</name>
</gene>
<feature type="chain" id="PRO_5012599934" description="Carboxypeptidase-like regulatory domain-containing protein" evidence="1">
    <location>
        <begin position="19"/>
        <end position="214"/>
    </location>
</feature>
<comment type="caution">
    <text evidence="2">The sequence shown here is derived from an EMBL/GenBank/DDBJ whole genome shotgun (WGS) entry which is preliminary data.</text>
</comment>
<reference evidence="3" key="1">
    <citation type="journal article" date="2017" name="Proc. Natl. Acad. Sci. U.S.A.">
        <title>Simulation of Deepwater Horizon oil plume reveals substrate specialization within a complex community of hydrocarbon-degraders.</title>
        <authorList>
            <person name="Hu P."/>
            <person name="Dubinsky E.A."/>
            <person name="Probst A.J."/>
            <person name="Wang J."/>
            <person name="Sieber C.M.K."/>
            <person name="Tom L.M."/>
            <person name="Gardinali P."/>
            <person name="Banfield J.F."/>
            <person name="Atlas R.M."/>
            <person name="Andersen G.L."/>
        </authorList>
    </citation>
    <scope>NUCLEOTIDE SEQUENCE [LARGE SCALE GENOMIC DNA]</scope>
</reference>
<evidence type="ECO:0000313" key="3">
    <source>
        <dbReference type="Proteomes" id="UP000196102"/>
    </source>
</evidence>
<dbReference type="EMBL" id="MAAX01000157">
    <property type="protein sequence ID" value="OUS12574.1"/>
    <property type="molecule type" value="Genomic_DNA"/>
</dbReference>
<dbReference type="RefSeq" id="WP_303687312.1">
    <property type="nucleotide sequence ID" value="NZ_CAJXYO010000005.1"/>
</dbReference>
<accession>A0A1Z8AQG9</accession>
<sequence length="214" mass="24627">MKTIITFCLFLITNLVAAQYVSGTISDQDGSMLGVSIEVKNSSSFVFSDFDGNFKIKARMKDTLIFKVKGYYSQTEIIQDYSKIDMSLVAIHPYTNLNYRGVTTMAHDTIIVPLEYKKLRETIKHRSDLSKIYDDNKSQKRKIIFDGIEISQEEYEAIDPILIESVMILKEDPSGVIHSPRIPQIIIESKNNDFLKLWESIKSFRKAIDIKLRK</sequence>
<evidence type="ECO:0000256" key="1">
    <source>
        <dbReference type="SAM" id="SignalP"/>
    </source>
</evidence>
<dbReference type="Proteomes" id="UP000196102">
    <property type="component" value="Unassembled WGS sequence"/>
</dbReference>
<evidence type="ECO:0000313" key="2">
    <source>
        <dbReference type="EMBL" id="OUS12574.1"/>
    </source>
</evidence>
<proteinExistence type="predicted"/>
<name>A0A1Z8AQG9_9FLAO</name>
<dbReference type="SUPFAM" id="SSF49464">
    <property type="entry name" value="Carboxypeptidase regulatory domain-like"/>
    <property type="match status" value="1"/>
</dbReference>
<keyword evidence="1" id="KW-0732">Signal</keyword>
<organism evidence="2 3">
    <name type="scientific">Nonlabens dokdonensis</name>
    <dbReference type="NCBI Taxonomy" id="328515"/>
    <lineage>
        <taxon>Bacteria</taxon>
        <taxon>Pseudomonadati</taxon>
        <taxon>Bacteroidota</taxon>
        <taxon>Flavobacteriia</taxon>
        <taxon>Flavobacteriales</taxon>
        <taxon>Flavobacteriaceae</taxon>
        <taxon>Nonlabens</taxon>
    </lineage>
</organism>
<dbReference type="AlphaFoldDB" id="A0A1Z8AQG9"/>
<dbReference type="InterPro" id="IPR008969">
    <property type="entry name" value="CarboxyPept-like_regulatory"/>
</dbReference>
<feature type="signal peptide" evidence="1">
    <location>
        <begin position="1"/>
        <end position="18"/>
    </location>
</feature>
<protein>
    <recommendedName>
        <fullName evidence="4">Carboxypeptidase-like regulatory domain-containing protein</fullName>
    </recommendedName>
</protein>